<evidence type="ECO:0000313" key="2">
    <source>
        <dbReference type="Proteomes" id="UP001596058"/>
    </source>
</evidence>
<gene>
    <name evidence="1" type="ORF">ACFPZ3_63425</name>
</gene>
<dbReference type="RefSeq" id="WP_379524083.1">
    <property type="nucleotide sequence ID" value="NZ_JBHSPA010000114.1"/>
</dbReference>
<proteinExistence type="predicted"/>
<protein>
    <submittedName>
        <fullName evidence="1">Uncharacterized protein</fullName>
    </submittedName>
</protein>
<sequence>MTAPAIRWEDRTASPMRYVYGWVGDIWAFTIDKGGQGPTLHPKLPGPFGARDCEGPFTSEEAARKRAGDVLTEFLSQLHQEVAR</sequence>
<keyword evidence="2" id="KW-1185">Reference proteome</keyword>
<evidence type="ECO:0000313" key="1">
    <source>
        <dbReference type="EMBL" id="MFC5834669.1"/>
    </source>
</evidence>
<reference evidence="2" key="1">
    <citation type="journal article" date="2019" name="Int. J. Syst. Evol. Microbiol.">
        <title>The Global Catalogue of Microorganisms (GCM) 10K type strain sequencing project: providing services to taxonomists for standard genome sequencing and annotation.</title>
        <authorList>
            <consortium name="The Broad Institute Genomics Platform"/>
            <consortium name="The Broad Institute Genome Sequencing Center for Infectious Disease"/>
            <person name="Wu L."/>
            <person name="Ma J."/>
        </authorList>
    </citation>
    <scope>NUCLEOTIDE SEQUENCE [LARGE SCALE GENOMIC DNA]</scope>
    <source>
        <strain evidence="2">CCUG 53903</strain>
    </source>
</reference>
<organism evidence="1 2">
    <name type="scientific">Nonomuraea insulae</name>
    <dbReference type="NCBI Taxonomy" id="1616787"/>
    <lineage>
        <taxon>Bacteria</taxon>
        <taxon>Bacillati</taxon>
        <taxon>Actinomycetota</taxon>
        <taxon>Actinomycetes</taxon>
        <taxon>Streptosporangiales</taxon>
        <taxon>Streptosporangiaceae</taxon>
        <taxon>Nonomuraea</taxon>
    </lineage>
</organism>
<dbReference type="Proteomes" id="UP001596058">
    <property type="component" value="Unassembled WGS sequence"/>
</dbReference>
<dbReference type="EMBL" id="JBHSPA010000114">
    <property type="protein sequence ID" value="MFC5834669.1"/>
    <property type="molecule type" value="Genomic_DNA"/>
</dbReference>
<comment type="caution">
    <text evidence="1">The sequence shown here is derived from an EMBL/GenBank/DDBJ whole genome shotgun (WGS) entry which is preliminary data.</text>
</comment>
<accession>A0ABW1D9B4</accession>
<name>A0ABW1D9B4_9ACTN</name>